<proteinExistence type="predicted"/>
<dbReference type="Gene3D" id="3.90.820.10">
    <property type="entry name" value="Structural Genomics, Unknown Function 30-nov-00 1gh9 Mol_id"/>
    <property type="match status" value="1"/>
</dbReference>
<organism evidence="2 3">
    <name type="scientific">Streptomyces flavochromogenes</name>
    <dbReference type="NCBI Taxonomy" id="68199"/>
    <lineage>
        <taxon>Bacteria</taxon>
        <taxon>Bacillati</taxon>
        <taxon>Actinomycetota</taxon>
        <taxon>Actinomycetes</taxon>
        <taxon>Kitasatosporales</taxon>
        <taxon>Streptomycetaceae</taxon>
        <taxon>Streptomyces</taxon>
    </lineage>
</organism>
<dbReference type="Proteomes" id="UP001602370">
    <property type="component" value="Unassembled WGS sequence"/>
</dbReference>
<dbReference type="RefSeq" id="WP_030325418.1">
    <property type="nucleotide sequence ID" value="NZ_JBIBDZ010000027.1"/>
</dbReference>
<dbReference type="PANTHER" id="PTHR38444:SF1">
    <property type="entry name" value="ENTEROBACTIN BIOSYNTHESIS PROTEIN YBDZ"/>
    <property type="match status" value="1"/>
</dbReference>
<evidence type="ECO:0000313" key="3">
    <source>
        <dbReference type="Proteomes" id="UP001602370"/>
    </source>
</evidence>
<evidence type="ECO:0000259" key="1">
    <source>
        <dbReference type="SMART" id="SM00923"/>
    </source>
</evidence>
<name>A0ABW6Y3R6_9ACTN</name>
<comment type="caution">
    <text evidence="2">The sequence shown here is derived from an EMBL/GenBank/DDBJ whole genome shotgun (WGS) entry which is preliminary data.</text>
</comment>
<reference evidence="2 3" key="1">
    <citation type="submission" date="2024-10" db="EMBL/GenBank/DDBJ databases">
        <title>The Natural Products Discovery Center: Release of the First 8490 Sequenced Strains for Exploring Actinobacteria Biosynthetic Diversity.</title>
        <authorList>
            <person name="Kalkreuter E."/>
            <person name="Kautsar S.A."/>
            <person name="Yang D."/>
            <person name="Bader C.D."/>
            <person name="Teijaro C.N."/>
            <person name="Fluegel L."/>
            <person name="Davis C.M."/>
            <person name="Simpson J.R."/>
            <person name="Lauterbach L."/>
            <person name="Steele A.D."/>
            <person name="Gui C."/>
            <person name="Meng S."/>
            <person name="Li G."/>
            <person name="Viehrig K."/>
            <person name="Ye F."/>
            <person name="Su P."/>
            <person name="Kiefer A.F."/>
            <person name="Nichols A."/>
            <person name="Cepeda A.J."/>
            <person name="Yan W."/>
            <person name="Fan B."/>
            <person name="Jiang Y."/>
            <person name="Adhikari A."/>
            <person name="Zheng C.-J."/>
            <person name="Schuster L."/>
            <person name="Cowan T.M."/>
            <person name="Smanski M.J."/>
            <person name="Chevrette M.G."/>
            <person name="De Carvalho L.P.S."/>
            <person name="Shen B."/>
        </authorList>
    </citation>
    <scope>NUCLEOTIDE SEQUENCE [LARGE SCALE GENOMIC DNA]</scope>
    <source>
        <strain evidence="2 3">NPDC012605</strain>
    </source>
</reference>
<dbReference type="EMBL" id="JBIBDZ010000027">
    <property type="protein sequence ID" value="MFF5924386.1"/>
    <property type="molecule type" value="Genomic_DNA"/>
</dbReference>
<keyword evidence="3" id="KW-1185">Reference proteome</keyword>
<dbReference type="InterPro" id="IPR037407">
    <property type="entry name" value="MLP_fam"/>
</dbReference>
<accession>A0ABW6Y3R6</accession>
<evidence type="ECO:0000313" key="2">
    <source>
        <dbReference type="EMBL" id="MFF5924386.1"/>
    </source>
</evidence>
<dbReference type="Pfam" id="PF03621">
    <property type="entry name" value="MbtH"/>
    <property type="match status" value="1"/>
</dbReference>
<dbReference type="InterPro" id="IPR005153">
    <property type="entry name" value="MbtH-like_dom"/>
</dbReference>
<dbReference type="PANTHER" id="PTHR38444">
    <property type="entry name" value="ENTEROBACTIN BIOSYNTHESIS PROTEIN YBDZ"/>
    <property type="match status" value="1"/>
</dbReference>
<protein>
    <submittedName>
        <fullName evidence="2">MbtH family protein</fullName>
    </submittedName>
</protein>
<dbReference type="SUPFAM" id="SSF160582">
    <property type="entry name" value="MbtH-like"/>
    <property type="match status" value="1"/>
</dbReference>
<dbReference type="SMART" id="SM00923">
    <property type="entry name" value="MbtH"/>
    <property type="match status" value="1"/>
</dbReference>
<feature type="domain" description="MbtH-like" evidence="1">
    <location>
        <begin position="4"/>
        <end position="54"/>
    </location>
</feature>
<sequence length="70" mass="7872">MATNPFDDADGRFVVLANDEGQHSLWPARIRRPEGWQLVREEGGKQECAEYIEANWTDLRPRSVVAAMGG</sequence>
<gene>
    <name evidence="2" type="ORF">ACFY8C_39865</name>
</gene>
<dbReference type="InterPro" id="IPR038020">
    <property type="entry name" value="MbtH-like_sf"/>
</dbReference>